<reference evidence="1 2" key="1">
    <citation type="submission" date="2014-04" db="EMBL/GenBank/DDBJ databases">
        <authorList>
            <consortium name="DOE Joint Genome Institute"/>
            <person name="Kuo A."/>
            <person name="Tarkka M."/>
            <person name="Buscot F."/>
            <person name="Kohler A."/>
            <person name="Nagy L.G."/>
            <person name="Floudas D."/>
            <person name="Copeland A."/>
            <person name="Barry K.W."/>
            <person name="Cichocki N."/>
            <person name="Veneault-Fourrey C."/>
            <person name="LaButti K."/>
            <person name="Lindquist E.A."/>
            <person name="Lipzen A."/>
            <person name="Lundell T."/>
            <person name="Morin E."/>
            <person name="Murat C."/>
            <person name="Sun H."/>
            <person name="Tunlid A."/>
            <person name="Henrissat B."/>
            <person name="Grigoriev I.V."/>
            <person name="Hibbett D.S."/>
            <person name="Martin F."/>
            <person name="Nordberg H.P."/>
            <person name="Cantor M.N."/>
            <person name="Hua S.X."/>
        </authorList>
    </citation>
    <scope>NUCLEOTIDE SEQUENCE [LARGE SCALE GENOMIC DNA]</scope>
    <source>
        <strain evidence="1 2">F 1598</strain>
    </source>
</reference>
<reference evidence="2" key="2">
    <citation type="submission" date="2015-01" db="EMBL/GenBank/DDBJ databases">
        <title>Evolutionary Origins and Diversification of the Mycorrhizal Mutualists.</title>
        <authorList>
            <consortium name="DOE Joint Genome Institute"/>
            <consortium name="Mycorrhizal Genomics Consortium"/>
            <person name="Kohler A."/>
            <person name="Kuo A."/>
            <person name="Nagy L.G."/>
            <person name="Floudas D."/>
            <person name="Copeland A."/>
            <person name="Barry K.W."/>
            <person name="Cichocki N."/>
            <person name="Veneault-Fourrey C."/>
            <person name="LaButti K."/>
            <person name="Lindquist E.A."/>
            <person name="Lipzen A."/>
            <person name="Lundell T."/>
            <person name="Morin E."/>
            <person name="Murat C."/>
            <person name="Riley R."/>
            <person name="Ohm R."/>
            <person name="Sun H."/>
            <person name="Tunlid A."/>
            <person name="Henrissat B."/>
            <person name="Grigoriev I.V."/>
            <person name="Hibbett D.S."/>
            <person name="Martin F."/>
        </authorList>
    </citation>
    <scope>NUCLEOTIDE SEQUENCE [LARGE SCALE GENOMIC DNA]</scope>
    <source>
        <strain evidence="2">F 1598</strain>
    </source>
</reference>
<protein>
    <submittedName>
        <fullName evidence="1">Uncharacterized protein</fullName>
    </submittedName>
</protein>
<keyword evidence="2" id="KW-1185">Reference proteome</keyword>
<evidence type="ECO:0000313" key="1">
    <source>
        <dbReference type="EMBL" id="KIM90643.1"/>
    </source>
</evidence>
<proteinExistence type="predicted"/>
<dbReference type="InParanoid" id="A0A0C3BVU3"/>
<dbReference type="HOGENOM" id="CLU_1938934_0_0_1"/>
<dbReference type="Proteomes" id="UP000054166">
    <property type="component" value="Unassembled WGS sequence"/>
</dbReference>
<organism evidence="1 2">
    <name type="scientific">Piloderma croceum (strain F 1598)</name>
    <dbReference type="NCBI Taxonomy" id="765440"/>
    <lineage>
        <taxon>Eukaryota</taxon>
        <taxon>Fungi</taxon>
        <taxon>Dikarya</taxon>
        <taxon>Basidiomycota</taxon>
        <taxon>Agaricomycotina</taxon>
        <taxon>Agaricomycetes</taxon>
        <taxon>Agaricomycetidae</taxon>
        <taxon>Atheliales</taxon>
        <taxon>Atheliaceae</taxon>
        <taxon>Piloderma</taxon>
    </lineage>
</organism>
<evidence type="ECO:0000313" key="2">
    <source>
        <dbReference type="Proteomes" id="UP000054166"/>
    </source>
</evidence>
<sequence>MRSSSPATIKNKGRTRRMQYVPLLHSCLIDKTVADFMRTEPQSRFPTRGGFPQFHLMSYVRLKPKVTLALRAAFTKQQDIDEDQILSTLKSPDELQPSVRLQECEANEGRLVTSNLAPLVTRHLMKRKSG</sequence>
<accession>A0A0C3BVU3</accession>
<dbReference type="AlphaFoldDB" id="A0A0C3BVU3"/>
<name>A0A0C3BVU3_PILCF</name>
<dbReference type="EMBL" id="KN832972">
    <property type="protein sequence ID" value="KIM90643.1"/>
    <property type="molecule type" value="Genomic_DNA"/>
</dbReference>
<gene>
    <name evidence="1" type="ORF">PILCRDRAFT_140157</name>
</gene>